<dbReference type="Pfam" id="PF01242">
    <property type="entry name" value="PTPS"/>
    <property type="match status" value="1"/>
</dbReference>
<evidence type="ECO:0000256" key="9">
    <source>
        <dbReference type="PIRSR" id="PIRSR006113-1"/>
    </source>
</evidence>
<sequence length="129" mass="14537">MPGRWLIGVTLDFSASHCLRNYGGKCEALHGHNFSVTVEVEGRDPDPATGLVLDFKILKTETKAVLETLDHAHLNDTPPFRDVNPSSEHIARHVFRLLAERLSPYPVRLKRVQVAEKPGQWAVYLEDEP</sequence>
<dbReference type="GO" id="GO:0070497">
    <property type="term" value="F:6-carboxytetrahydropterin synthase activity"/>
    <property type="evidence" value="ECO:0007669"/>
    <property type="project" value="UniProtKB-EC"/>
</dbReference>
<evidence type="ECO:0000256" key="8">
    <source>
        <dbReference type="PIRNR" id="PIRNR006113"/>
    </source>
</evidence>
<feature type="binding site" evidence="10">
    <location>
        <position position="17"/>
    </location>
    <ligand>
        <name>Zn(2+)</name>
        <dbReference type="ChEBI" id="CHEBI:29105"/>
    </ligand>
</feature>
<feature type="active site" description="Charge relay system" evidence="9">
    <location>
        <position position="71"/>
    </location>
</feature>
<protein>
    <recommendedName>
        <fullName evidence="3 8">6-carboxy-5,6,7,8-tetrahydropterin synthase</fullName>
        <ecNumber evidence="8">4.-.-.-</ecNumber>
    </recommendedName>
</protein>
<feature type="binding site" evidence="10">
    <location>
        <position position="32"/>
    </location>
    <ligand>
        <name>Zn(2+)</name>
        <dbReference type="ChEBI" id="CHEBI:29105"/>
    </ligand>
</feature>
<dbReference type="InterPro" id="IPR038418">
    <property type="entry name" value="6-PTP_synth/QueD_sf"/>
</dbReference>
<dbReference type="GO" id="GO:0008616">
    <property type="term" value="P:tRNA queuosine(34) biosynthetic process"/>
    <property type="evidence" value="ECO:0007669"/>
    <property type="project" value="UniProtKB-KW"/>
</dbReference>
<reference evidence="11 12" key="1">
    <citation type="journal article" date="2013" name="Genome Announc.">
        <title>Draft genome sequences for three mercury-methylating, sulfate-reducing bacteria.</title>
        <authorList>
            <person name="Brown S.D."/>
            <person name="Hurt R.A.Jr."/>
            <person name="Gilmour C.C."/>
            <person name="Elias D.A."/>
        </authorList>
    </citation>
    <scope>NUCLEOTIDE SEQUENCE [LARGE SCALE GENOMIC DNA]</scope>
    <source>
        <strain evidence="11 12">DSM 16529</strain>
    </source>
</reference>
<evidence type="ECO:0000313" key="11">
    <source>
        <dbReference type="EMBL" id="EPR36217.1"/>
    </source>
</evidence>
<evidence type="ECO:0000256" key="10">
    <source>
        <dbReference type="PIRSR" id="PIRSR006113-2"/>
    </source>
</evidence>
<comment type="catalytic activity">
    <reaction evidence="7 8">
        <text>7,8-dihydroneopterin 3'-triphosphate + H2O = 6-carboxy-5,6,7,8-tetrahydropterin + triphosphate + acetaldehyde + 2 H(+)</text>
        <dbReference type="Rhea" id="RHEA:27966"/>
        <dbReference type="ChEBI" id="CHEBI:15343"/>
        <dbReference type="ChEBI" id="CHEBI:15377"/>
        <dbReference type="ChEBI" id="CHEBI:15378"/>
        <dbReference type="ChEBI" id="CHEBI:18036"/>
        <dbReference type="ChEBI" id="CHEBI:58462"/>
        <dbReference type="ChEBI" id="CHEBI:61032"/>
        <dbReference type="EC" id="4.1.2.50"/>
    </reaction>
</comment>
<comment type="similarity">
    <text evidence="2 8">Belongs to the PTPS family. QueD subfamily.</text>
</comment>
<dbReference type="EC" id="4.-.-.-" evidence="8"/>
<organism evidence="11 12">
    <name type="scientific">Alkalidesulfovibrio alkalitolerans DSM 16529</name>
    <dbReference type="NCBI Taxonomy" id="1121439"/>
    <lineage>
        <taxon>Bacteria</taxon>
        <taxon>Pseudomonadati</taxon>
        <taxon>Thermodesulfobacteriota</taxon>
        <taxon>Desulfovibrionia</taxon>
        <taxon>Desulfovibrionales</taxon>
        <taxon>Desulfovibrionaceae</taxon>
        <taxon>Alkalidesulfovibrio</taxon>
    </lineage>
</organism>
<evidence type="ECO:0000256" key="4">
    <source>
        <dbReference type="ARBA" id="ARBA00022723"/>
    </source>
</evidence>
<gene>
    <name evidence="11" type="ORF">dsat_1745</name>
</gene>
<keyword evidence="8" id="KW-0671">Queuosine biosynthesis</keyword>
<evidence type="ECO:0000256" key="2">
    <source>
        <dbReference type="ARBA" id="ARBA00008900"/>
    </source>
</evidence>
<dbReference type="PIRSF" id="PIRSF006113">
    <property type="entry name" value="PTP_synth"/>
    <property type="match status" value="1"/>
</dbReference>
<dbReference type="AlphaFoldDB" id="S7TG79"/>
<dbReference type="GO" id="GO:0046872">
    <property type="term" value="F:metal ion binding"/>
    <property type="evidence" value="ECO:0007669"/>
    <property type="project" value="UniProtKB-KW"/>
</dbReference>
<evidence type="ECO:0000313" key="12">
    <source>
        <dbReference type="Proteomes" id="UP000014975"/>
    </source>
</evidence>
<dbReference type="SUPFAM" id="SSF55620">
    <property type="entry name" value="Tetrahydrobiopterin biosynthesis enzymes-like"/>
    <property type="match status" value="1"/>
</dbReference>
<keyword evidence="5 8" id="KW-0862">Zinc</keyword>
<comment type="pathway">
    <text evidence="1 8">Purine metabolism; 7-cyano-7-deazaguanine biosynthesis.</text>
</comment>
<feature type="active site" description="Charge relay system" evidence="9">
    <location>
        <position position="116"/>
    </location>
</feature>
<dbReference type="STRING" id="1121439.dsat_1745"/>
<comment type="caution">
    <text evidence="11">The sequence shown here is derived from an EMBL/GenBank/DDBJ whole genome shotgun (WGS) entry which is preliminary data.</text>
</comment>
<evidence type="ECO:0000256" key="5">
    <source>
        <dbReference type="ARBA" id="ARBA00022833"/>
    </source>
</evidence>
<comment type="cofactor">
    <cofactor evidence="8 10">
        <name>Zn(2+)</name>
        <dbReference type="ChEBI" id="CHEBI:29105"/>
    </cofactor>
    <text evidence="8 10">Binds 1 zinc ion per subunit.</text>
</comment>
<name>S7TG79_9BACT</name>
<dbReference type="PATRIC" id="fig|1121439.3.peg.130"/>
<evidence type="ECO:0000256" key="3">
    <source>
        <dbReference type="ARBA" id="ARBA00018141"/>
    </source>
</evidence>
<dbReference type="PANTHER" id="PTHR12589:SF7">
    <property type="entry name" value="6-PYRUVOYL TETRAHYDROBIOPTERIN SYNTHASE"/>
    <property type="match status" value="1"/>
</dbReference>
<dbReference type="NCBIfam" id="TIGR03367">
    <property type="entry name" value="queuosine_QueD"/>
    <property type="match status" value="1"/>
</dbReference>
<keyword evidence="4 8" id="KW-0479">Metal-binding</keyword>
<keyword evidence="12" id="KW-1185">Reference proteome</keyword>
<evidence type="ECO:0000256" key="1">
    <source>
        <dbReference type="ARBA" id="ARBA00005061"/>
    </source>
</evidence>
<dbReference type="RefSeq" id="WP_020885631.1">
    <property type="nucleotide sequence ID" value="NZ_ATHI01000001.1"/>
</dbReference>
<dbReference type="EMBL" id="ATHI01000001">
    <property type="protein sequence ID" value="EPR36217.1"/>
    <property type="molecule type" value="Genomic_DNA"/>
</dbReference>
<evidence type="ECO:0000256" key="7">
    <source>
        <dbReference type="ARBA" id="ARBA00048807"/>
    </source>
</evidence>
<evidence type="ECO:0000256" key="6">
    <source>
        <dbReference type="ARBA" id="ARBA00023239"/>
    </source>
</evidence>
<accession>S7TG79</accession>
<keyword evidence="6 8" id="KW-0456">Lyase</keyword>
<dbReference type="InterPro" id="IPR007115">
    <property type="entry name" value="6-PTP_synth/QueD"/>
</dbReference>
<dbReference type="OrthoDB" id="9804698at2"/>
<proteinExistence type="inferred from homology"/>
<dbReference type="eggNOG" id="COG0720">
    <property type="taxonomic scope" value="Bacteria"/>
</dbReference>
<feature type="binding site" evidence="10">
    <location>
        <position position="30"/>
    </location>
    <ligand>
        <name>Zn(2+)</name>
        <dbReference type="ChEBI" id="CHEBI:29105"/>
    </ligand>
</feature>
<feature type="active site" description="Proton acceptor" evidence="9">
    <location>
        <position position="26"/>
    </location>
</feature>
<dbReference type="UniPathway" id="UPA00391"/>
<dbReference type="Proteomes" id="UP000014975">
    <property type="component" value="Unassembled WGS sequence"/>
</dbReference>
<dbReference type="PANTHER" id="PTHR12589">
    <property type="entry name" value="PYRUVOYL TETRAHYDROBIOPTERIN SYNTHASE"/>
    <property type="match status" value="1"/>
</dbReference>
<dbReference type="Gene3D" id="3.30.479.10">
    <property type="entry name" value="6-pyruvoyl tetrahydropterin synthase/QueD"/>
    <property type="match status" value="1"/>
</dbReference>